<proteinExistence type="predicted"/>
<dbReference type="AlphaFoldDB" id="A0AAD8DL17"/>
<protein>
    <submittedName>
        <fullName evidence="1">Uncharacterized protein</fullName>
    </submittedName>
</protein>
<keyword evidence="2" id="KW-1185">Reference proteome</keyword>
<name>A0AAD8DL17_MYTSE</name>
<evidence type="ECO:0000313" key="2">
    <source>
        <dbReference type="Proteomes" id="UP001231518"/>
    </source>
</evidence>
<dbReference type="Proteomes" id="UP001231518">
    <property type="component" value="Chromosome 26"/>
</dbReference>
<reference evidence="1" key="1">
    <citation type="submission" date="2023-03" db="EMBL/GenBank/DDBJ databases">
        <title>Chromosome-level genomes of two armyworms, Mythimna separata and Mythimna loreyi, provide insights into the biosynthesis and reception of sex pheromones.</title>
        <authorList>
            <person name="Zhao H."/>
        </authorList>
    </citation>
    <scope>NUCLEOTIDE SEQUENCE</scope>
    <source>
        <strain evidence="1">BeijingLab</strain>
        <tissue evidence="1">Pupa</tissue>
    </source>
</reference>
<dbReference type="EMBL" id="JARGEI010000029">
    <property type="protein sequence ID" value="KAJ8705917.1"/>
    <property type="molecule type" value="Genomic_DNA"/>
</dbReference>
<evidence type="ECO:0000313" key="1">
    <source>
        <dbReference type="EMBL" id="KAJ8705917.1"/>
    </source>
</evidence>
<accession>A0AAD8DL17</accession>
<gene>
    <name evidence="1" type="ORF">PYW07_010694</name>
</gene>
<organism evidence="1 2">
    <name type="scientific">Mythimna separata</name>
    <name type="common">Oriental armyworm</name>
    <name type="synonym">Pseudaletia separata</name>
    <dbReference type="NCBI Taxonomy" id="271217"/>
    <lineage>
        <taxon>Eukaryota</taxon>
        <taxon>Metazoa</taxon>
        <taxon>Ecdysozoa</taxon>
        <taxon>Arthropoda</taxon>
        <taxon>Hexapoda</taxon>
        <taxon>Insecta</taxon>
        <taxon>Pterygota</taxon>
        <taxon>Neoptera</taxon>
        <taxon>Endopterygota</taxon>
        <taxon>Lepidoptera</taxon>
        <taxon>Glossata</taxon>
        <taxon>Ditrysia</taxon>
        <taxon>Noctuoidea</taxon>
        <taxon>Noctuidae</taxon>
        <taxon>Noctuinae</taxon>
        <taxon>Hadenini</taxon>
        <taxon>Mythimna</taxon>
    </lineage>
</organism>
<comment type="caution">
    <text evidence="1">The sequence shown here is derived from an EMBL/GenBank/DDBJ whole genome shotgun (WGS) entry which is preliminary data.</text>
</comment>
<sequence length="1183" mass="136424">MRLSRFHSTRNTNKMASFTPIILSGYNLGQRHRYFNSIVHEAKKSGASGQEIETLHEESAVDRLFKIDLAIELKHVDYIIRNLKDDDMLYVSRALKATWLIDHRDIVNPKYLEDVLFPEMIKPAVTKMKHCLYINLRDPAMCEEFYQHYKDNTFEFALKFLNRCSHHFILEEAPKILTKLSTQSLKVLCEKCPGVAKIYFDSLATDEDVKTSYLKQEQSYYNSVKCVLKLDADVFLDITEKYLNMNSFSRLSPLATDYILRYHKTRFTNKLELYVAYFLHIPSVAARLSVEECQEVVLKLARASYLQQWFQYKVVEPLIKRLRPDKRAAFKKLVFVEKDIGERVAEWPYPTPESPTPSDTDPHIFDDEDCMIYRLVYETHCDFRGQILYCLKNCTVDSCFDVKTNLDRLFDEFRFIGFERALYDLGQRLGAAGSADRRRDIFLVLVSKTGGRSDAVAALLRLAARHSNEPPHTRASILRSLVKRADVWRLPADVWQLFLDFGHGLGLDGAPSEAACREGLHCVVIRQLLTGACEQPVRDAFLNDFSTLTEYSLKVDERVRVANGLQNLLAMDAVDLEPAKAAERLHQLLDVIEIYHVRVEAVSPTVKAVKSLALRDANVAQSLLERLYNARIGRRELLRENLNIRRDQGALMNALRHDPHALELDKVVDIIATEQAQFKEFISKLVIYFNQKDDFTNQLRSVLKEKIVQQQIESCKSVKLARPLASLLCKDFEKELHEFDGAGKESKNVAAALRACAVRARPAVNLAEWGWRKAGVKAVATRAMRCRETERAAFIRALATEKRTVRVALALCMRSAGGLLLDTFASAAKLRPVVAMRAALPYFRRRGAAADTKVWDIVKPLLSTVDLTSRDRLRKLIRKTEWIPSDIKVDYCETLYFVLKKISRSGSNYVLRDLCMLLPEVKEEMIENLLLSIFEKTSEDEPELAYPAIFVRYLMLSRDHEDLEKRFSKVGDRFLEQLERLRCEKELNFQLRLDSIMKSLKYNAAFLDTKYPMCLSVIERVLAWTQTFMPKEEYFEKYVCVHLTMLYFKAVRQSMKQMPEVFADPKRTKSEGVEAVGFVFGRYIAKEVAELVSTYFDSIIELYMTPFLHYIIDNFTWGISRKTFIGSLLKGILAEAVGIQRRMVVCVLKDLSYHVKDDTRKEIEELMMHDKSIELFVCAEILN</sequence>